<organism evidence="3 4">
    <name type="scientific">Caerostris extrusa</name>
    <name type="common">Bark spider</name>
    <name type="synonym">Caerostris bankana</name>
    <dbReference type="NCBI Taxonomy" id="172846"/>
    <lineage>
        <taxon>Eukaryota</taxon>
        <taxon>Metazoa</taxon>
        <taxon>Ecdysozoa</taxon>
        <taxon>Arthropoda</taxon>
        <taxon>Chelicerata</taxon>
        <taxon>Arachnida</taxon>
        <taxon>Araneae</taxon>
        <taxon>Araneomorphae</taxon>
        <taxon>Entelegynae</taxon>
        <taxon>Araneoidea</taxon>
        <taxon>Araneidae</taxon>
        <taxon>Caerostris</taxon>
    </lineage>
</organism>
<evidence type="ECO:0000256" key="1">
    <source>
        <dbReference type="SAM" id="MobiDB-lite"/>
    </source>
</evidence>
<reference evidence="3 4" key="1">
    <citation type="submission" date="2021-06" db="EMBL/GenBank/DDBJ databases">
        <title>Caerostris extrusa draft genome.</title>
        <authorList>
            <person name="Kono N."/>
            <person name="Arakawa K."/>
        </authorList>
    </citation>
    <scope>NUCLEOTIDE SEQUENCE [LARGE SCALE GENOMIC DNA]</scope>
</reference>
<keyword evidence="2" id="KW-0732">Signal</keyword>
<gene>
    <name evidence="3" type="ORF">CEXT_205781</name>
</gene>
<comment type="caution">
    <text evidence="3">The sequence shown here is derived from an EMBL/GenBank/DDBJ whole genome shotgun (WGS) entry which is preliminary data.</text>
</comment>
<sequence length="341" mass="37977">MIQFLMYGTRWLFSYLQLSTVTLEAEIPADSALNRRCFTLRSTSPEQCDIAMPDIGCLLTELRNDVCSQNPRAQDDYSSGSFENGPHVLVLFNRKYIADAFQRKTPPPKNRGLGVEVEYLCSMVNKIISRVKGRNQKQCRHLLDHTCSEIKHRFRNVISDRTQSVSDFVRLMTVTTSVTEADVSTGMGHMGARSHPRPPQGGESAKSVTHERPPSLPSHPSIVTQNNQSHPFYLISIIPLPLPRFVNRSTRRATCACAHRGSCLCVDRDARERSRGAAGLPSDRNPTGKGSGVVSDSCREIIFFFIDISTSSHEDGDCICHFSHGEVWIRGSEVPSRNGSP</sequence>
<dbReference type="Proteomes" id="UP001054945">
    <property type="component" value="Unassembled WGS sequence"/>
</dbReference>
<dbReference type="EMBL" id="BPLR01016455">
    <property type="protein sequence ID" value="GIY84010.1"/>
    <property type="molecule type" value="Genomic_DNA"/>
</dbReference>
<evidence type="ECO:0000313" key="3">
    <source>
        <dbReference type="EMBL" id="GIY84010.1"/>
    </source>
</evidence>
<feature type="signal peptide" evidence="2">
    <location>
        <begin position="1"/>
        <end position="24"/>
    </location>
</feature>
<dbReference type="AlphaFoldDB" id="A0AAV4WM51"/>
<name>A0AAV4WM51_CAEEX</name>
<feature type="region of interest" description="Disordered" evidence="1">
    <location>
        <begin position="184"/>
        <end position="223"/>
    </location>
</feature>
<feature type="chain" id="PRO_5043315892" evidence="2">
    <location>
        <begin position="25"/>
        <end position="341"/>
    </location>
</feature>
<accession>A0AAV4WM51</accession>
<protein>
    <submittedName>
        <fullName evidence="3">Uncharacterized protein</fullName>
    </submittedName>
</protein>
<keyword evidence="4" id="KW-1185">Reference proteome</keyword>
<proteinExistence type="predicted"/>
<evidence type="ECO:0000313" key="4">
    <source>
        <dbReference type="Proteomes" id="UP001054945"/>
    </source>
</evidence>
<evidence type="ECO:0000256" key="2">
    <source>
        <dbReference type="SAM" id="SignalP"/>
    </source>
</evidence>